<name>A0A645CPX9_9ZZZZ</name>
<reference evidence="1" key="1">
    <citation type="submission" date="2019-08" db="EMBL/GenBank/DDBJ databases">
        <authorList>
            <person name="Kucharzyk K."/>
            <person name="Murdoch R.W."/>
            <person name="Higgins S."/>
            <person name="Loffler F."/>
        </authorList>
    </citation>
    <scope>NUCLEOTIDE SEQUENCE</scope>
</reference>
<proteinExistence type="predicted"/>
<dbReference type="EMBL" id="VSSQ01029000">
    <property type="protein sequence ID" value="MPM78934.1"/>
    <property type="molecule type" value="Genomic_DNA"/>
</dbReference>
<comment type="caution">
    <text evidence="1">The sequence shown here is derived from an EMBL/GenBank/DDBJ whole genome shotgun (WGS) entry which is preliminary data.</text>
</comment>
<protein>
    <submittedName>
        <fullName evidence="1">Uncharacterized protein</fullName>
    </submittedName>
</protein>
<dbReference type="AlphaFoldDB" id="A0A645CPX9"/>
<gene>
    <name evidence="1" type="ORF">SDC9_125949</name>
</gene>
<organism evidence="1">
    <name type="scientific">bioreactor metagenome</name>
    <dbReference type="NCBI Taxonomy" id="1076179"/>
    <lineage>
        <taxon>unclassified sequences</taxon>
        <taxon>metagenomes</taxon>
        <taxon>ecological metagenomes</taxon>
    </lineage>
</organism>
<sequence>MQDVFGAENKLIQLFLVQQHIRAGIAIETEFALPIFLKRHKRQRRVCLGGPEQVTSIHLVLFEHIRQIIPEGILAHFADEARVPAQTADRHRDIRGRTSWLFGEALNFF</sequence>
<accession>A0A645CPX9</accession>
<evidence type="ECO:0000313" key="1">
    <source>
        <dbReference type="EMBL" id="MPM78934.1"/>
    </source>
</evidence>